<dbReference type="EMBL" id="GG657974">
    <property type="protein sequence ID" value="EFS22168.1"/>
    <property type="molecule type" value="Genomic_DNA"/>
</dbReference>
<evidence type="ECO:0000313" key="3">
    <source>
        <dbReference type="Proteomes" id="UP000002975"/>
    </source>
</evidence>
<evidence type="ECO:0000256" key="1">
    <source>
        <dbReference type="SAM" id="MobiDB-lite"/>
    </source>
</evidence>
<accession>E5BI45</accession>
<sequence length="108" mass="13070">MIMEKEKDTTEMNSNEEQKKNKKTIDEKIQDLKSRLKSAEQQKKEMLQRKGVLIWRKIKPSFFQDERILYDLLEQDDKMGILIEKVEYIIKQLFPTYIRGDKDDKESK</sequence>
<dbReference type="HOGENOM" id="CLU_2219282_0_0_0"/>
<name>E5BI45_9FUSO</name>
<keyword evidence="3" id="KW-1185">Reference proteome</keyword>
<gene>
    <name evidence="2" type="ORF">FSBG_01665</name>
</gene>
<dbReference type="AlphaFoldDB" id="E5BI45"/>
<dbReference type="BioCyc" id="FSP469605-HMP:GTSP-1708-MONOMER"/>
<reference evidence="2 3" key="1">
    <citation type="submission" date="2009-02" db="EMBL/GenBank/DDBJ databases">
        <title>The Genome Sequence of Fusobacterium sp. 3_1_5R.</title>
        <authorList>
            <consortium name="The Broad Institute Genome Sequencing Platform"/>
            <person name="Ward D."/>
            <person name="Young S.K."/>
            <person name="Kodira C.D."/>
            <person name="Zeng Q."/>
            <person name="Koehrsen M."/>
            <person name="Alvarado L."/>
            <person name="Berlin A."/>
            <person name="Borenstein D."/>
            <person name="Chen Z."/>
            <person name="Engels R."/>
            <person name="Freedman E."/>
            <person name="Gellesch M."/>
            <person name="Goldberg J."/>
            <person name="Griggs A."/>
            <person name="Gujja S."/>
            <person name="Heiman D."/>
            <person name="Hepburn T."/>
            <person name="Howarth C."/>
            <person name="Jen D."/>
            <person name="Larson L."/>
            <person name="Lewis B."/>
            <person name="Mehta T."/>
            <person name="Park D."/>
            <person name="Pearson M."/>
            <person name="Roberts A."/>
            <person name="Saif S."/>
            <person name="Shea T."/>
            <person name="Shenoy N."/>
            <person name="Sisk P."/>
            <person name="Stolte C."/>
            <person name="Sykes S."/>
            <person name="Walk T."/>
            <person name="White J."/>
            <person name="Yandava C."/>
            <person name="Allen-Vercoe E."/>
            <person name="Strauss J."/>
            <person name="Ambrose C."/>
            <person name="Lander E."/>
            <person name="Nusbaum C."/>
            <person name="Galagan J."/>
            <person name="Birren B."/>
        </authorList>
    </citation>
    <scope>NUCLEOTIDE SEQUENCE [LARGE SCALE GENOMIC DNA]</scope>
    <source>
        <strain evidence="2 3">3_1_5R</strain>
    </source>
</reference>
<protein>
    <submittedName>
        <fullName evidence="2">Uncharacterized protein</fullName>
    </submittedName>
</protein>
<dbReference type="Proteomes" id="UP000002975">
    <property type="component" value="Unassembled WGS sequence"/>
</dbReference>
<proteinExistence type="predicted"/>
<feature type="region of interest" description="Disordered" evidence="1">
    <location>
        <begin position="1"/>
        <end position="25"/>
    </location>
</feature>
<organism evidence="2 3">
    <name type="scientific">Fusobacterium gonidiaformans 3-1-5R</name>
    <dbReference type="NCBI Taxonomy" id="469605"/>
    <lineage>
        <taxon>Bacteria</taxon>
        <taxon>Fusobacteriati</taxon>
        <taxon>Fusobacteriota</taxon>
        <taxon>Fusobacteriia</taxon>
        <taxon>Fusobacteriales</taxon>
        <taxon>Fusobacteriaceae</taxon>
        <taxon>Fusobacterium</taxon>
    </lineage>
</organism>
<evidence type="ECO:0000313" key="2">
    <source>
        <dbReference type="EMBL" id="EFS22168.1"/>
    </source>
</evidence>